<evidence type="ECO:0000313" key="2">
    <source>
        <dbReference type="EMBL" id="CAF1588513.1"/>
    </source>
</evidence>
<dbReference type="AlphaFoldDB" id="A0A815ZWW2"/>
<reference evidence="2" key="1">
    <citation type="submission" date="2021-02" db="EMBL/GenBank/DDBJ databases">
        <authorList>
            <person name="Nowell W R."/>
        </authorList>
    </citation>
    <scope>NUCLEOTIDE SEQUENCE</scope>
</reference>
<evidence type="ECO:0000313" key="3">
    <source>
        <dbReference type="EMBL" id="CAF4459580.1"/>
    </source>
</evidence>
<feature type="domain" description="VWFA" evidence="1">
    <location>
        <begin position="41"/>
        <end position="202"/>
    </location>
</feature>
<evidence type="ECO:0000259" key="1">
    <source>
        <dbReference type="Pfam" id="PF00092"/>
    </source>
</evidence>
<gene>
    <name evidence="2" type="ORF">GPM918_LOCUS41595</name>
    <name evidence="3" type="ORF">SRO942_LOCUS42673</name>
</gene>
<dbReference type="InterPro" id="IPR036465">
    <property type="entry name" value="vWFA_dom_sf"/>
</dbReference>
<dbReference type="Proteomes" id="UP000663829">
    <property type="component" value="Unassembled WGS sequence"/>
</dbReference>
<dbReference type="EMBL" id="CAJNOQ010033151">
    <property type="protein sequence ID" value="CAF1588513.1"/>
    <property type="molecule type" value="Genomic_DNA"/>
</dbReference>
<dbReference type="CDD" id="cd00198">
    <property type="entry name" value="vWFA"/>
    <property type="match status" value="1"/>
</dbReference>
<dbReference type="SUPFAM" id="SSF53300">
    <property type="entry name" value="vWA-like"/>
    <property type="match status" value="1"/>
</dbReference>
<proteinExistence type="predicted"/>
<evidence type="ECO:0000313" key="4">
    <source>
        <dbReference type="Proteomes" id="UP000663829"/>
    </source>
</evidence>
<dbReference type="InterPro" id="IPR002035">
    <property type="entry name" value="VWF_A"/>
</dbReference>
<dbReference type="EMBL" id="CAJOBC010099257">
    <property type="protein sequence ID" value="CAF4459580.1"/>
    <property type="molecule type" value="Genomic_DNA"/>
</dbReference>
<dbReference type="OrthoDB" id="10032326at2759"/>
<dbReference type="Pfam" id="PF00092">
    <property type="entry name" value="VWA"/>
    <property type="match status" value="1"/>
</dbReference>
<organism evidence="2 4">
    <name type="scientific">Didymodactylos carnosus</name>
    <dbReference type="NCBI Taxonomy" id="1234261"/>
    <lineage>
        <taxon>Eukaryota</taxon>
        <taxon>Metazoa</taxon>
        <taxon>Spiralia</taxon>
        <taxon>Gnathifera</taxon>
        <taxon>Rotifera</taxon>
        <taxon>Eurotatoria</taxon>
        <taxon>Bdelloidea</taxon>
        <taxon>Philodinida</taxon>
        <taxon>Philodinidae</taxon>
        <taxon>Didymodactylos</taxon>
    </lineage>
</organism>
<name>A0A815ZWW2_9BILA</name>
<accession>A0A815ZWW2</accession>
<sequence length="429" mass="49191">MAEYFKLPCSNQQNYVEIKLPQSVGSTGTSNAAVATGGTEIVCCVDTSGSMAGSPIHNVCEVLRDIYQRTQKDYRLFAYNTQTDTKRTLKTLSEQNGDLQASGGTSFACIFTAIKDFLLQNPSSKTFIFMTDGQDNEPNGQTLKKSIDMLKLLLSGMTNSPPITFHVIGFGEVNDQFLNQIRTFGTRQGLFRYSTESKELQNNFNDMFEYALNVREFTIKLSSGKTYTTNSIDNETVGFLTNDDDDLSTITELTLTDDTTTTRNFCLTQMKNVRPIHLLRALNLISPQNEEHVRSIQTYLNTIQITNSKNLMERLEVEQMHKEIDQRMMEYRQLFTQLKMHQVPERVKLQLSALRHDPIFADAQRKKKLDLRINKNVDYFKKTDISGILQGYKDSITSDTWQMIKQQKQEWVDVYSNEDIYEIFTYTCV</sequence>
<dbReference type="Gene3D" id="3.40.50.410">
    <property type="entry name" value="von Willebrand factor, type A domain"/>
    <property type="match status" value="1"/>
</dbReference>
<keyword evidence="4" id="KW-1185">Reference proteome</keyword>
<protein>
    <recommendedName>
        <fullName evidence="1">VWFA domain-containing protein</fullName>
    </recommendedName>
</protein>
<dbReference type="Proteomes" id="UP000681722">
    <property type="component" value="Unassembled WGS sequence"/>
</dbReference>
<comment type="caution">
    <text evidence="2">The sequence shown here is derived from an EMBL/GenBank/DDBJ whole genome shotgun (WGS) entry which is preliminary data.</text>
</comment>